<proteinExistence type="predicted"/>
<reference evidence="1 2" key="1">
    <citation type="submission" date="2015-04" db="EMBL/GenBank/DDBJ databases">
        <title>Complete genome sequence of Schizopora paradoxa KUC8140, a cosmopolitan wood degrader in East Asia.</title>
        <authorList>
            <consortium name="DOE Joint Genome Institute"/>
            <person name="Min B."/>
            <person name="Park H."/>
            <person name="Jang Y."/>
            <person name="Kim J.-J."/>
            <person name="Kim K.H."/>
            <person name="Pangilinan J."/>
            <person name="Lipzen A."/>
            <person name="Riley R."/>
            <person name="Grigoriev I.V."/>
            <person name="Spatafora J.W."/>
            <person name="Choi I.-G."/>
        </authorList>
    </citation>
    <scope>NUCLEOTIDE SEQUENCE [LARGE SCALE GENOMIC DNA]</scope>
    <source>
        <strain evidence="1 2">KUC8140</strain>
    </source>
</reference>
<evidence type="ECO:0000313" key="1">
    <source>
        <dbReference type="EMBL" id="KLO05046.1"/>
    </source>
</evidence>
<accession>A0A0H2RJT9</accession>
<dbReference type="InParanoid" id="A0A0H2RJT9"/>
<dbReference type="Proteomes" id="UP000053477">
    <property type="component" value="Unassembled WGS sequence"/>
</dbReference>
<dbReference type="EMBL" id="KQ086375">
    <property type="protein sequence ID" value="KLO05046.1"/>
    <property type="molecule type" value="Genomic_DNA"/>
</dbReference>
<evidence type="ECO:0000313" key="2">
    <source>
        <dbReference type="Proteomes" id="UP000053477"/>
    </source>
</evidence>
<organism evidence="1 2">
    <name type="scientific">Schizopora paradoxa</name>
    <dbReference type="NCBI Taxonomy" id="27342"/>
    <lineage>
        <taxon>Eukaryota</taxon>
        <taxon>Fungi</taxon>
        <taxon>Dikarya</taxon>
        <taxon>Basidiomycota</taxon>
        <taxon>Agaricomycotina</taxon>
        <taxon>Agaricomycetes</taxon>
        <taxon>Hymenochaetales</taxon>
        <taxon>Schizoporaceae</taxon>
        <taxon>Schizopora</taxon>
    </lineage>
</organism>
<gene>
    <name evidence="1" type="ORF">SCHPADRAFT_933802</name>
</gene>
<dbReference type="AlphaFoldDB" id="A0A0H2RJT9"/>
<name>A0A0H2RJT9_9AGAM</name>
<protein>
    <submittedName>
        <fullName evidence="1">Uncharacterized protein</fullName>
    </submittedName>
</protein>
<keyword evidence="2" id="KW-1185">Reference proteome</keyword>
<sequence>MKESAAATLFELQERVILADLLIDVEEGRQCRALAGGGIYETERCTNHPWIAKDFARLDLSLEISKHLPIFCEEAGRNLAAGSLGICTADTGTWCPLRILGTLSPPFCQGFQQVFKLEALQATYLQTPMLRAWGFLLSLYDIVVFEARSHHLSISHTLVSLIYPCLILTTRRVVNLFWSSSVVIVCGHRHMALIRSVSMLWRWEAALSMAALHVVVILRVFESSALVCIAVRRAASDGLRENLLASMIYIERPHSVLRSHYEDLTLVPASGCACFPIACPDGTYRRLASGPTSRGS</sequence>